<evidence type="ECO:0000313" key="3">
    <source>
        <dbReference type="EMBL" id="KAF4351799.1"/>
    </source>
</evidence>
<dbReference type="PANTHER" id="PTHR48449">
    <property type="entry name" value="DUF1985 DOMAIN-CONTAINING PROTEIN"/>
    <property type="match status" value="1"/>
</dbReference>
<evidence type="ECO:0000256" key="1">
    <source>
        <dbReference type="SAM" id="MobiDB-lite"/>
    </source>
</evidence>
<dbReference type="PANTHER" id="PTHR48449:SF1">
    <property type="entry name" value="DUF1985 DOMAIN-CONTAINING PROTEIN"/>
    <property type="match status" value="1"/>
</dbReference>
<protein>
    <recommendedName>
        <fullName evidence="2">DUF1985 domain-containing protein</fullName>
    </recommendedName>
</protein>
<gene>
    <name evidence="3" type="ORF">G4B88_030160</name>
</gene>
<feature type="domain" description="DUF1985" evidence="2">
    <location>
        <begin position="117"/>
        <end position="242"/>
    </location>
</feature>
<feature type="compositionally biased region" description="Gly residues" evidence="1">
    <location>
        <begin position="362"/>
        <end position="374"/>
    </location>
</feature>
<evidence type="ECO:0000313" key="4">
    <source>
        <dbReference type="Proteomes" id="UP000583929"/>
    </source>
</evidence>
<name>A0A7J6E283_CANSA</name>
<reference evidence="3 4" key="1">
    <citation type="journal article" date="2020" name="bioRxiv">
        <title>Sequence and annotation of 42 cannabis genomes reveals extensive copy number variation in cannabinoid synthesis and pathogen resistance genes.</title>
        <authorList>
            <person name="Mckernan K.J."/>
            <person name="Helbert Y."/>
            <person name="Kane L.T."/>
            <person name="Ebling H."/>
            <person name="Zhang L."/>
            <person name="Liu B."/>
            <person name="Eaton Z."/>
            <person name="Mclaughlin S."/>
            <person name="Kingan S."/>
            <person name="Baybayan P."/>
            <person name="Concepcion G."/>
            <person name="Jordan M."/>
            <person name="Riva A."/>
            <person name="Barbazuk W."/>
            <person name="Harkins T."/>
        </authorList>
    </citation>
    <scope>NUCLEOTIDE SEQUENCE [LARGE SCALE GENOMIC DNA]</scope>
    <source>
        <strain evidence="4">cv. Jamaican Lion 4</strain>
        <tissue evidence="3">Leaf</tissue>
    </source>
</reference>
<accession>A0A7J6E283</accession>
<comment type="caution">
    <text evidence="3">The sequence shown here is derived from an EMBL/GenBank/DDBJ whole genome shotgun (WGS) entry which is preliminary data.</text>
</comment>
<feature type="non-terminal residue" evidence="3">
    <location>
        <position position="481"/>
    </location>
</feature>
<dbReference type="EMBL" id="JAATIQ010000547">
    <property type="protein sequence ID" value="KAF4351799.1"/>
    <property type="molecule type" value="Genomic_DNA"/>
</dbReference>
<dbReference type="AlphaFoldDB" id="A0A7J6E283"/>
<evidence type="ECO:0000259" key="2">
    <source>
        <dbReference type="Pfam" id="PF09331"/>
    </source>
</evidence>
<proteinExistence type="predicted"/>
<feature type="compositionally biased region" description="Basic and acidic residues" evidence="1">
    <location>
        <begin position="346"/>
        <end position="361"/>
    </location>
</feature>
<dbReference type="Proteomes" id="UP000583929">
    <property type="component" value="Unassembled WGS sequence"/>
</dbReference>
<sequence>MKQVIEEEDVEYDSDDLEIGVPDSIKLCLGFSMSILLFLNFVLMDLLVTEWEQYFKPESRVKGKMIFFPNTLENKVIANINAKLSPEQIRLFRKSCFGHLLDMKPILYQPQLIHNALLREVHQKNEKEMWFKFGCENFRFSLAEFAVITGLLCNGDNDMKKYAKRENAFVDKYFFEQQVTHGAVEQRFMFSEFKSDEYAVKMAILYLLTNGLICSPAVKKVSDELMNIVGLGEYDSFPWGKINDDDLVLTNEEEPVVEVEKAGDEMLVDNKCNVEEVLDVTNIENKFFCSLLNDGGSQPTFDIMCFITSQPGDEKGDDDKKEVVDDDHEMFKNGSNKLREDDNDGDDKGIGGDGVGAKEVKGGGNVGGSSGGVSAGESAVKEGKEVVSVNEKVADDEMIYEETKEFTGATEKLGDSQGTEDSITLSALEKINDIEETIAKGKETNHYHQIFFLFTYRYERVTDMLPCTLSSYLALFVDFSL</sequence>
<organism evidence="3 4">
    <name type="scientific">Cannabis sativa</name>
    <name type="common">Hemp</name>
    <name type="synonym">Marijuana</name>
    <dbReference type="NCBI Taxonomy" id="3483"/>
    <lineage>
        <taxon>Eukaryota</taxon>
        <taxon>Viridiplantae</taxon>
        <taxon>Streptophyta</taxon>
        <taxon>Embryophyta</taxon>
        <taxon>Tracheophyta</taxon>
        <taxon>Spermatophyta</taxon>
        <taxon>Magnoliopsida</taxon>
        <taxon>eudicotyledons</taxon>
        <taxon>Gunneridae</taxon>
        <taxon>Pentapetalae</taxon>
        <taxon>rosids</taxon>
        <taxon>fabids</taxon>
        <taxon>Rosales</taxon>
        <taxon>Cannabaceae</taxon>
        <taxon>Cannabis</taxon>
    </lineage>
</organism>
<dbReference type="InterPro" id="IPR015410">
    <property type="entry name" value="DUF1985"/>
</dbReference>
<keyword evidence="4" id="KW-1185">Reference proteome</keyword>
<dbReference type="Pfam" id="PF09331">
    <property type="entry name" value="DUF1985"/>
    <property type="match status" value="1"/>
</dbReference>
<feature type="region of interest" description="Disordered" evidence="1">
    <location>
        <begin position="329"/>
        <end position="380"/>
    </location>
</feature>